<reference evidence="2" key="2">
    <citation type="journal article" date="2015" name="Genome Announc.">
        <title>Draft Genome Sequence of Filamentous Marine Cyanobacterium Lyngbya confervoides Strain BDU141951.</title>
        <authorList>
            <person name="Chandrababunaidu M.M."/>
            <person name="Sen D."/>
            <person name="Tripathy S."/>
        </authorList>
    </citation>
    <scope>NUCLEOTIDE SEQUENCE</scope>
    <source>
        <strain evidence="2">BDU141951</strain>
    </source>
</reference>
<dbReference type="AlphaFoldDB" id="A0A0C1URT7"/>
<accession>A0A0C1URT7</accession>
<feature type="binding site" evidence="1">
    <location>
        <position position="139"/>
    </location>
    <ligand>
        <name>Mn(2+)</name>
        <dbReference type="ChEBI" id="CHEBI:29035"/>
    </ligand>
</feature>
<organism evidence="2">
    <name type="scientific">Lyngbya confervoides BDU141951</name>
    <dbReference type="NCBI Taxonomy" id="1574623"/>
    <lineage>
        <taxon>Bacteria</taxon>
        <taxon>Bacillati</taxon>
        <taxon>Cyanobacteriota</taxon>
        <taxon>Cyanophyceae</taxon>
        <taxon>Oscillatoriophycideae</taxon>
        <taxon>Oscillatoriales</taxon>
        <taxon>Microcoleaceae</taxon>
        <taxon>Lyngbya</taxon>
    </lineage>
</organism>
<reference evidence="2" key="1">
    <citation type="submission" date="2014-11" db="EMBL/GenBank/DDBJ databases">
        <authorList>
            <person name="Malar M.C."/>
            <person name="Sen D."/>
            <person name="Tripathy S."/>
        </authorList>
    </citation>
    <scope>NUCLEOTIDE SEQUENCE</scope>
    <source>
        <strain evidence="2">BDU141951</strain>
    </source>
</reference>
<dbReference type="InterPro" id="IPR019851">
    <property type="entry name" value="CRISPR-assoc_Cas1_ECOLI"/>
</dbReference>
<evidence type="ECO:0000313" key="2">
    <source>
        <dbReference type="EMBL" id="NEV68776.1"/>
    </source>
</evidence>
<proteinExistence type="inferred from homology"/>
<keyword evidence="1" id="KW-0460">Magnesium</keyword>
<dbReference type="CDD" id="cd09719">
    <property type="entry name" value="Cas1_I-E"/>
    <property type="match status" value="1"/>
</dbReference>
<comment type="caution">
    <text evidence="2">The sequence shown here is derived from an EMBL/GenBank/DDBJ whole genome shotgun (WGS) entry which is preliminary data.</text>
</comment>
<comment type="similarity">
    <text evidence="1">Belongs to the CRISPR-associated endonuclease Cas1 family.</text>
</comment>
<dbReference type="GO" id="GO:0051607">
    <property type="term" value="P:defense response to virus"/>
    <property type="evidence" value="ECO:0007669"/>
    <property type="project" value="UniProtKB-UniRule"/>
</dbReference>
<protein>
    <recommendedName>
        <fullName evidence="1">CRISPR-associated endonuclease Cas1</fullName>
        <ecNumber evidence="1">3.1.-.-</ecNumber>
    </recommendedName>
</protein>
<evidence type="ECO:0000256" key="1">
    <source>
        <dbReference type="HAMAP-Rule" id="MF_01470"/>
    </source>
</evidence>
<keyword evidence="1 2" id="KW-0255">Endonuclease</keyword>
<feature type="binding site" evidence="1">
    <location>
        <position position="219"/>
    </location>
    <ligand>
        <name>Mn(2+)</name>
        <dbReference type="ChEBI" id="CHEBI:29035"/>
    </ligand>
</feature>
<dbReference type="PANTHER" id="PTHR34353">
    <property type="entry name" value="CRISPR-ASSOCIATED ENDONUCLEASE CAS1 1"/>
    <property type="match status" value="1"/>
</dbReference>
<keyword evidence="1" id="KW-0051">Antiviral defense</keyword>
<dbReference type="NCBIfam" id="TIGR03638">
    <property type="entry name" value="cas1_ECOLI"/>
    <property type="match status" value="1"/>
</dbReference>
<dbReference type="HAMAP" id="MF_01470">
    <property type="entry name" value="Cas1"/>
    <property type="match status" value="1"/>
</dbReference>
<dbReference type="GO" id="GO:0043571">
    <property type="term" value="P:maintenance of CRISPR repeat elements"/>
    <property type="evidence" value="ECO:0007669"/>
    <property type="project" value="UniProtKB-UniRule"/>
</dbReference>
<dbReference type="Pfam" id="PF01867">
    <property type="entry name" value="Cas_Cas1"/>
    <property type="match status" value="2"/>
</dbReference>
<dbReference type="InterPro" id="IPR042211">
    <property type="entry name" value="CRISPR-assoc_Cas1_N"/>
</dbReference>
<sequence length="305" mass="34943">MPSLRTLPKARDRISFLYFEHCRIEQEGRAIAVFKEKSKFFVPCAAISTLLLGPGTSITHAAIKTLADNVCEVQWVGEDVMRFYAHGRSGANNARRLIHQATLWADSIQRLAVVRRMYLFRFDEPLDENLTLQQIRGHEGVRVRTLYQQWSQKTGVEWHGRDYKTDNWDAADPINRALSIANTCLYSVCQAALHSVGYSPALGFIHTGKPLSFVYDIADLYKGETTIPAAFEAVADSYFDLDRFVRHRCHRHFADVRLMHRIVKDIDQVLGFNTEEEEEPICFLWDDVLETVEGGKNWSDDEEAT</sequence>
<dbReference type="InterPro" id="IPR033641">
    <property type="entry name" value="Cas1_I-E"/>
</dbReference>
<dbReference type="InterPro" id="IPR042206">
    <property type="entry name" value="CRISPR-assoc_Cas1_C"/>
</dbReference>
<dbReference type="InterPro" id="IPR002729">
    <property type="entry name" value="CRISPR-assoc_Cas1"/>
</dbReference>
<name>A0A0C1URT7_9CYAN</name>
<dbReference type="NCBIfam" id="TIGR00287">
    <property type="entry name" value="cas1"/>
    <property type="match status" value="1"/>
</dbReference>
<dbReference type="Gene3D" id="3.100.10.20">
    <property type="entry name" value="CRISPR-associated endonuclease Cas1, N-terminal domain"/>
    <property type="match status" value="1"/>
</dbReference>
<gene>
    <name evidence="2" type="primary">cas1e</name>
    <name evidence="1" type="synonym">cas1</name>
    <name evidence="2" type="ORF">QQ91_016860</name>
</gene>
<dbReference type="GO" id="GO:0004520">
    <property type="term" value="F:DNA endonuclease activity"/>
    <property type="evidence" value="ECO:0007669"/>
    <property type="project" value="InterPro"/>
</dbReference>
<dbReference type="InterPro" id="IPR050646">
    <property type="entry name" value="Cas1"/>
</dbReference>
<reference evidence="2" key="3">
    <citation type="submission" date="2020-02" db="EMBL/GenBank/DDBJ databases">
        <authorList>
            <person name="Sarangi A.N."/>
            <person name="Ghosh S."/>
            <person name="Mukherjee M."/>
            <person name="Tripathy S."/>
        </authorList>
    </citation>
    <scope>NUCLEOTIDE SEQUENCE</scope>
    <source>
        <strain evidence="2">BDU141951</strain>
    </source>
</reference>
<feature type="binding site" evidence="1">
    <location>
        <position position="206"/>
    </location>
    <ligand>
        <name>Mn(2+)</name>
        <dbReference type="ChEBI" id="CHEBI:29035"/>
    </ligand>
</feature>
<dbReference type="GO" id="GO:0046872">
    <property type="term" value="F:metal ion binding"/>
    <property type="evidence" value="ECO:0007669"/>
    <property type="project" value="UniProtKB-UniRule"/>
</dbReference>
<keyword evidence="1" id="KW-0238">DNA-binding</keyword>
<comment type="cofactor">
    <cofactor evidence="1">
        <name>Mg(2+)</name>
        <dbReference type="ChEBI" id="CHEBI:18420"/>
    </cofactor>
    <cofactor evidence="1">
        <name>Mn(2+)</name>
        <dbReference type="ChEBI" id="CHEBI:29035"/>
    </cofactor>
</comment>
<keyword evidence="1" id="KW-0540">Nuclease</keyword>
<dbReference type="GO" id="GO:0003677">
    <property type="term" value="F:DNA binding"/>
    <property type="evidence" value="ECO:0007669"/>
    <property type="project" value="UniProtKB-KW"/>
</dbReference>
<comment type="function">
    <text evidence="1">CRISPR (clustered regularly interspaced short palindromic repeat), is an adaptive immune system that provides protection against mobile genetic elements (viruses, transposable elements and conjugative plasmids). CRISPR clusters contain spacers, sequences complementary to antecedent mobile elements, and target invading nucleic acids. CRISPR clusters are transcribed and processed into CRISPR RNA (crRNA). Acts as a dsDNA endonuclease. Involved in the integration of spacer DNA into the CRISPR cassette.</text>
</comment>
<dbReference type="Gene3D" id="1.20.120.920">
    <property type="entry name" value="CRISPR-associated endonuclease Cas1, C-terminal domain"/>
    <property type="match status" value="1"/>
</dbReference>
<keyword evidence="1" id="KW-0479">Metal-binding</keyword>
<dbReference type="EMBL" id="JTHE02000003">
    <property type="protein sequence ID" value="NEV68776.1"/>
    <property type="molecule type" value="Genomic_DNA"/>
</dbReference>
<keyword evidence="1" id="KW-0464">Manganese</keyword>
<dbReference type="PANTHER" id="PTHR34353:SF3">
    <property type="entry name" value="CRISPR-ASSOCIATED ENDONUCLEASE CAS1"/>
    <property type="match status" value="1"/>
</dbReference>
<comment type="subunit">
    <text evidence="1">Homodimer, forms a heterotetramer with a Cas2 homodimer.</text>
</comment>
<dbReference type="EC" id="3.1.-.-" evidence="1"/>
<dbReference type="GO" id="GO:0016787">
    <property type="term" value="F:hydrolase activity"/>
    <property type="evidence" value="ECO:0007669"/>
    <property type="project" value="UniProtKB-KW"/>
</dbReference>
<keyword evidence="1" id="KW-0378">Hydrolase</keyword>